<dbReference type="Proteomes" id="UP000255297">
    <property type="component" value="Unassembled WGS sequence"/>
</dbReference>
<sequence>MYESHENESSPTTNSSSITITRIVKKLDQNPKFSGKNDFFEKCKVDPNFKIEAEQITIQAAKIPSPEVKVADLNIPEYLLKFYSAEELTNIANQLIHFASDPFKVAFHLKDLDEDLGKEMETNQVISHHDILSDYLIAGRGNFIPGAPPPSYTPLKKGHLLDNILLKKEGLRDVNQYGFVVKFIGFISSMIADRVVASGQLFNENKQVNRVLLHGSYTHRLLLEAFAHAIEKGDINLKVQTGELNFLQLLELLVSVKTKSGLSIWETVLDTVEDSERASVEPLDSKQFSFSCRSPFILNSLLLCFGKELGLPNLQTYLLDSHYKAAYEMVLRSRKEISKLERLSHHSQLNIPNEQIYERCMEYFSTMAESYGEVGGLTPFTVDELDILTNPRYISSIWGPSIRIKVASQQMTGSYSDWMDFFQAKGGGVAPNPMPSDRETNRSSETSNISPSPKEGATDTTSKLIKRRDHPQTDEFDETEEGTFPKKRHQ</sequence>
<evidence type="ECO:0000256" key="1">
    <source>
        <dbReference type="SAM" id="MobiDB-lite"/>
    </source>
</evidence>
<name>A0A378LSN5_9GAMM</name>
<accession>A0A378LSN5</accession>
<protein>
    <submittedName>
        <fullName evidence="2">Ankyrin repeat protein</fullName>
    </submittedName>
</protein>
<dbReference type="OrthoDB" id="5651243at2"/>
<evidence type="ECO:0000313" key="3">
    <source>
        <dbReference type="Proteomes" id="UP000255297"/>
    </source>
</evidence>
<evidence type="ECO:0000313" key="2">
    <source>
        <dbReference type="EMBL" id="STY28849.1"/>
    </source>
</evidence>
<keyword evidence="3" id="KW-1185">Reference proteome</keyword>
<organism evidence="2 3">
    <name type="scientific">Legionella wadsworthii</name>
    <dbReference type="NCBI Taxonomy" id="28088"/>
    <lineage>
        <taxon>Bacteria</taxon>
        <taxon>Pseudomonadati</taxon>
        <taxon>Pseudomonadota</taxon>
        <taxon>Gammaproteobacteria</taxon>
        <taxon>Legionellales</taxon>
        <taxon>Legionellaceae</taxon>
        <taxon>Legionella</taxon>
    </lineage>
</organism>
<dbReference type="EMBL" id="UGPB01000001">
    <property type="protein sequence ID" value="STY28849.1"/>
    <property type="molecule type" value="Genomic_DNA"/>
</dbReference>
<proteinExistence type="predicted"/>
<dbReference type="AlphaFoldDB" id="A0A378LSN5"/>
<dbReference type="RefSeq" id="WP_031567617.1">
    <property type="nucleotide sequence ID" value="NZ_CAAAIS010000007.1"/>
</dbReference>
<feature type="region of interest" description="Disordered" evidence="1">
    <location>
        <begin position="426"/>
        <end position="490"/>
    </location>
</feature>
<gene>
    <name evidence="2" type="ORF">NCTC11532_01026</name>
</gene>
<reference evidence="2 3" key="1">
    <citation type="submission" date="2018-06" db="EMBL/GenBank/DDBJ databases">
        <authorList>
            <consortium name="Pathogen Informatics"/>
            <person name="Doyle S."/>
        </authorList>
    </citation>
    <scope>NUCLEOTIDE SEQUENCE [LARGE SCALE GENOMIC DNA]</scope>
    <source>
        <strain evidence="2 3">NCTC11532</strain>
    </source>
</reference>